<evidence type="ECO:0000313" key="3">
    <source>
        <dbReference type="Proteomes" id="UP000625283"/>
    </source>
</evidence>
<dbReference type="InterPro" id="IPR015943">
    <property type="entry name" value="WD40/YVTN_repeat-like_dom_sf"/>
</dbReference>
<proteinExistence type="predicted"/>
<reference evidence="2 3" key="1">
    <citation type="submission" date="2021-01" db="EMBL/GenBank/DDBJ databases">
        <title>C459-1 draft genome sequence.</title>
        <authorList>
            <person name="Zhang X.-F."/>
        </authorList>
    </citation>
    <scope>NUCLEOTIDE SEQUENCE [LARGE SCALE GENOMIC DNA]</scope>
    <source>
        <strain evidence="3">C459-1</strain>
    </source>
</reference>
<evidence type="ECO:0000256" key="1">
    <source>
        <dbReference type="SAM" id="SignalP"/>
    </source>
</evidence>
<dbReference type="RefSeq" id="WP_202103023.1">
    <property type="nucleotide sequence ID" value="NZ_JAERTY010000005.1"/>
</dbReference>
<dbReference type="Proteomes" id="UP000625283">
    <property type="component" value="Unassembled WGS sequence"/>
</dbReference>
<feature type="chain" id="PRO_5045874031" evidence="1">
    <location>
        <begin position="22"/>
        <end position="650"/>
    </location>
</feature>
<dbReference type="Gene3D" id="2.130.10.10">
    <property type="entry name" value="YVTN repeat-like/Quinoprotein amine dehydrogenase"/>
    <property type="match status" value="1"/>
</dbReference>
<keyword evidence="1" id="KW-0732">Signal</keyword>
<feature type="signal peptide" evidence="1">
    <location>
        <begin position="1"/>
        <end position="21"/>
    </location>
</feature>
<dbReference type="SUPFAM" id="SSF63829">
    <property type="entry name" value="Calcium-dependent phosphotriesterase"/>
    <property type="match status" value="1"/>
</dbReference>
<keyword evidence="3" id="KW-1185">Reference proteome</keyword>
<evidence type="ECO:0000313" key="2">
    <source>
        <dbReference type="EMBL" id="MBL1409273.1"/>
    </source>
</evidence>
<name>A0ABS1R3J8_9SPHI</name>
<organism evidence="2 3">
    <name type="scientific">Sphingobacterium faecale</name>
    <dbReference type="NCBI Taxonomy" id="2803775"/>
    <lineage>
        <taxon>Bacteria</taxon>
        <taxon>Pseudomonadati</taxon>
        <taxon>Bacteroidota</taxon>
        <taxon>Sphingobacteriia</taxon>
        <taxon>Sphingobacteriales</taxon>
        <taxon>Sphingobacteriaceae</taxon>
        <taxon>Sphingobacterium</taxon>
    </lineage>
</organism>
<gene>
    <name evidence="2" type="ORF">JKG61_10975</name>
</gene>
<protein>
    <submittedName>
        <fullName evidence="2">Uncharacterized protein</fullName>
    </submittedName>
</protein>
<dbReference type="EMBL" id="JAERTY010000005">
    <property type="protein sequence ID" value="MBL1409273.1"/>
    <property type="molecule type" value="Genomic_DNA"/>
</dbReference>
<comment type="caution">
    <text evidence="2">The sequence shown here is derived from an EMBL/GenBank/DDBJ whole genome shotgun (WGS) entry which is preliminary data.</text>
</comment>
<sequence>MRFSKFLTTTLFIILCCSSHAQFVNHGPQVFAAAIQGSKFIKDAEGKEYVFTVVRGMPATLVGFELTNKQMVFEGKLHGTDGAWDMEVSSDNKIYISGNGQMYRYELGADKIISLGEALSGQKVIWDLVAGKNGKIYGGTYPDCLVFEYDPVTGFREISNGALQEKENYVRSLALDEKNNILYGGVGSHAGLIALDLKSGSKTQILTQQDMQHEFVYDMEFVEGVKGGDRLFGWINSANHLESFIYNVKAKKYEARLSSIEIKSLTRRTGKEQVLYASEGKVYRLSFKDKIIAPIAIAEIHGRGRAGYIDHKGNYKLLTSTHHLYTIDPDNGNILEDTMLAIPKSPISIQTIFWGPDNRVWSAGYLAGQHGTFDPQTNQHEDFPGLHQTEGMNNFGDTLYFGIYTKALIYSYDVTKPWSANTSNPKFIGAVKDQDRPFAVIPSKSNNMMLFGTVPAYGQLGGAMVQLNVSTEEMEIFPNIVEDQSILSLIEIDGRIIGGTSIFGGLGGKPKAKRGVLFEWNPKSKQILWKDSIDNFWSITGLFKGPDGGLWGFADGTLVKYDLNKRSVTECIEIYKYTTMPSHIWRNGQAVSHSNGLIYFTLNDTFYSYDTKSKRLTKLRDNATLMIIGKNNKIYFKQGTDLWSYTPENY</sequence>
<accession>A0ABS1R3J8</accession>
<dbReference type="SUPFAM" id="SSF63825">
    <property type="entry name" value="YWTD domain"/>
    <property type="match status" value="1"/>
</dbReference>